<feature type="signal peptide" evidence="1">
    <location>
        <begin position="1"/>
        <end position="17"/>
    </location>
</feature>
<gene>
    <name evidence="2" type="ORF">JAN5088_01225</name>
</gene>
<accession>A0A0M6XR11</accession>
<dbReference type="AlphaFoldDB" id="A0A0M6XR11"/>
<dbReference type="EMBL" id="CXPG01000014">
    <property type="protein sequence ID" value="CTQ32454.1"/>
    <property type="molecule type" value="Genomic_DNA"/>
</dbReference>
<protein>
    <submittedName>
        <fullName evidence="2">Uncharacterized protein</fullName>
    </submittedName>
</protein>
<dbReference type="Proteomes" id="UP000048908">
    <property type="component" value="Unassembled WGS sequence"/>
</dbReference>
<proteinExistence type="predicted"/>
<keyword evidence="3" id="KW-1185">Reference proteome</keyword>
<feature type="chain" id="PRO_5005806987" evidence="1">
    <location>
        <begin position="18"/>
        <end position="113"/>
    </location>
</feature>
<evidence type="ECO:0000256" key="1">
    <source>
        <dbReference type="SAM" id="SignalP"/>
    </source>
</evidence>
<keyword evidence="1" id="KW-0732">Signal</keyword>
<dbReference type="OrthoDB" id="7867825at2"/>
<name>A0A0M6XR11_9RHOB</name>
<dbReference type="RefSeq" id="WP_143114561.1">
    <property type="nucleotide sequence ID" value="NZ_CXPG01000014.1"/>
</dbReference>
<sequence length="113" mass="11127">MRAACAVLSVVALTACAPGATGGGSTRLAGLTLVPAPGGLDVAGSGGREIGFGRDRPGVLDTVARIEGVAPRPVPCGSGRDAYATAGGLRLVFRGRTFVGWDSVSDRAGLSCA</sequence>
<evidence type="ECO:0000313" key="3">
    <source>
        <dbReference type="Proteomes" id="UP000048908"/>
    </source>
</evidence>
<organism evidence="2 3">
    <name type="scientific">Jannaschia rubra</name>
    <dbReference type="NCBI Taxonomy" id="282197"/>
    <lineage>
        <taxon>Bacteria</taxon>
        <taxon>Pseudomonadati</taxon>
        <taxon>Pseudomonadota</taxon>
        <taxon>Alphaproteobacteria</taxon>
        <taxon>Rhodobacterales</taxon>
        <taxon>Roseobacteraceae</taxon>
        <taxon>Jannaschia</taxon>
    </lineage>
</organism>
<reference evidence="2 3" key="1">
    <citation type="submission" date="2015-07" db="EMBL/GenBank/DDBJ databases">
        <authorList>
            <person name="Noorani M."/>
        </authorList>
    </citation>
    <scope>NUCLEOTIDE SEQUENCE [LARGE SCALE GENOMIC DNA]</scope>
    <source>
        <strain evidence="2 3">CECT 5088</strain>
    </source>
</reference>
<dbReference type="STRING" id="282197.SAMN04488517_101389"/>
<dbReference type="PROSITE" id="PS51257">
    <property type="entry name" value="PROKAR_LIPOPROTEIN"/>
    <property type="match status" value="1"/>
</dbReference>
<evidence type="ECO:0000313" key="2">
    <source>
        <dbReference type="EMBL" id="CTQ32454.1"/>
    </source>
</evidence>